<feature type="compositionally biased region" description="Basic and acidic residues" evidence="1">
    <location>
        <begin position="293"/>
        <end position="316"/>
    </location>
</feature>
<feature type="region of interest" description="Disordered" evidence="1">
    <location>
        <begin position="289"/>
        <end position="328"/>
    </location>
</feature>
<evidence type="ECO:0000313" key="4">
    <source>
        <dbReference type="Proteomes" id="UP001497516"/>
    </source>
</evidence>
<accession>A0AAV2FE66</accession>
<feature type="domain" description="Retrovirus-related Pol polyprotein from transposon TNT 1-94-like beta-barrel" evidence="2">
    <location>
        <begin position="368"/>
        <end position="432"/>
    </location>
</feature>
<dbReference type="Pfam" id="PF22936">
    <property type="entry name" value="Pol_BBD"/>
    <property type="match status" value="1"/>
</dbReference>
<dbReference type="PANTHER" id="PTHR37610:SF95">
    <property type="entry name" value="GAG-POLYPEPTIDE OF LTR COPIA-TYPE-RELATED"/>
    <property type="match status" value="1"/>
</dbReference>
<dbReference type="InterPro" id="IPR054722">
    <property type="entry name" value="PolX-like_BBD"/>
</dbReference>
<dbReference type="AlphaFoldDB" id="A0AAV2FE66"/>
<dbReference type="PANTHER" id="PTHR37610">
    <property type="entry name" value="CCHC-TYPE DOMAIN-CONTAINING PROTEIN"/>
    <property type="match status" value="1"/>
</dbReference>
<evidence type="ECO:0000259" key="2">
    <source>
        <dbReference type="Pfam" id="PF22936"/>
    </source>
</evidence>
<keyword evidence="4" id="KW-1185">Reference proteome</keyword>
<gene>
    <name evidence="3" type="ORF">LTRI10_LOCUS36929</name>
</gene>
<dbReference type="EMBL" id="OZ034819">
    <property type="protein sequence ID" value="CAL1396571.1"/>
    <property type="molecule type" value="Genomic_DNA"/>
</dbReference>
<sequence>MTKDEDSSSGTKAAMIDCESIPLTSPLFLHPSENPWQLFGPDLLTDLNYNEWVSDMTETLIAKNKMAFVNGSLPLPAAGEGIRLEAWDRCDATVKGWLKTSMNKEVRNSVRGAKTAREIWLDLEQRFETSSAGRAYGLRGLLGSLRQEKLSVSAFYTKLRTLWDELQTVSINPRCTCGGCSCDIAKQTREKQEGAHLFDFLLGLDDTFSVVRSQILSSKPKPSLAEAYQQIETEEQQKQLAAARRPVVEFAAFHSRGDKDAYSEDKPRCSHCRKRGHTKDMCFRLIGYPSEQGKGRTSDARADRPASSRRPQHEGVSRAAQVDLDDSPIPGLTSAQFQQLKQFFNAPTSGPSDPTAHMAGIVTEPYEWLIDSGCNEHIVMDASWLDKLDRSDHYAPVRILNGRCIPVEGTGSVALTNRITLHRVLHVPEFKCISCQLVGSHRTIMWPYSSWLTFVFFRTYVPG</sequence>
<name>A0AAV2FE66_9ROSI</name>
<proteinExistence type="predicted"/>
<reference evidence="3 4" key="1">
    <citation type="submission" date="2024-04" db="EMBL/GenBank/DDBJ databases">
        <authorList>
            <person name="Fracassetti M."/>
        </authorList>
    </citation>
    <scope>NUCLEOTIDE SEQUENCE [LARGE SCALE GENOMIC DNA]</scope>
</reference>
<dbReference type="Proteomes" id="UP001497516">
    <property type="component" value="Chromosome 6"/>
</dbReference>
<evidence type="ECO:0000256" key="1">
    <source>
        <dbReference type="SAM" id="MobiDB-lite"/>
    </source>
</evidence>
<organism evidence="3 4">
    <name type="scientific">Linum trigynum</name>
    <dbReference type="NCBI Taxonomy" id="586398"/>
    <lineage>
        <taxon>Eukaryota</taxon>
        <taxon>Viridiplantae</taxon>
        <taxon>Streptophyta</taxon>
        <taxon>Embryophyta</taxon>
        <taxon>Tracheophyta</taxon>
        <taxon>Spermatophyta</taxon>
        <taxon>Magnoliopsida</taxon>
        <taxon>eudicotyledons</taxon>
        <taxon>Gunneridae</taxon>
        <taxon>Pentapetalae</taxon>
        <taxon>rosids</taxon>
        <taxon>fabids</taxon>
        <taxon>Malpighiales</taxon>
        <taxon>Linaceae</taxon>
        <taxon>Linum</taxon>
    </lineage>
</organism>
<protein>
    <recommendedName>
        <fullName evidence="2">Retrovirus-related Pol polyprotein from transposon TNT 1-94-like beta-barrel domain-containing protein</fullName>
    </recommendedName>
</protein>
<dbReference type="Pfam" id="PF14223">
    <property type="entry name" value="Retrotran_gag_2"/>
    <property type="match status" value="1"/>
</dbReference>
<evidence type="ECO:0000313" key="3">
    <source>
        <dbReference type="EMBL" id="CAL1396571.1"/>
    </source>
</evidence>